<evidence type="ECO:0000259" key="2">
    <source>
        <dbReference type="Pfam" id="PF05876"/>
    </source>
</evidence>
<dbReference type="PANTHER" id="PTHR34413">
    <property type="entry name" value="PROPHAGE TAIL FIBER ASSEMBLY PROTEIN HOMOLOG TFAE-RELATED-RELATED"/>
    <property type="match status" value="1"/>
</dbReference>
<dbReference type="InterPro" id="IPR008866">
    <property type="entry name" value="Phage_lambda_GpA-like"/>
</dbReference>
<dbReference type="RefSeq" id="WP_132348587.1">
    <property type="nucleotide sequence ID" value="NZ_CAWOLF010000046.1"/>
</dbReference>
<proteinExistence type="inferred from homology"/>
<protein>
    <submittedName>
        <fullName evidence="4">Terminase</fullName>
    </submittedName>
</protein>
<dbReference type="AlphaFoldDB" id="A0A4R4IRQ1"/>
<feature type="region of interest" description="Disordered" evidence="1">
    <location>
        <begin position="622"/>
        <end position="659"/>
    </location>
</feature>
<accession>A0A4R4IRQ1</accession>
<organism evidence="4 5">
    <name type="scientific">Photorhabdus luminescens subsp. mexicana</name>
    <dbReference type="NCBI Taxonomy" id="2100167"/>
    <lineage>
        <taxon>Bacteria</taxon>
        <taxon>Pseudomonadati</taxon>
        <taxon>Pseudomonadota</taxon>
        <taxon>Gammaproteobacteria</taxon>
        <taxon>Enterobacterales</taxon>
        <taxon>Morganellaceae</taxon>
        <taxon>Photorhabdus</taxon>
    </lineage>
</organism>
<dbReference type="Proteomes" id="UP000295550">
    <property type="component" value="Unassembled WGS sequence"/>
</dbReference>
<name>A0A4R4IRQ1_PHOLU</name>
<reference evidence="4 5" key="1">
    <citation type="journal article" date="2019" name="Int. J. Syst. Evol. Microbiol.">
        <title>Photorhabdus khanii subsp. guanajuatensis subsp. nov., isolated from Heterorhabditis atacamensis, and Photorhabdus luminescens subsp. mexicana subsp. nov., isolated from Heterorhabditis mexicana entomopathogenic nematodes.</title>
        <authorList>
            <person name="Machado R.A.R."/>
            <person name="Bruno P."/>
            <person name="Arce C.C.M."/>
            <person name="Liechti N."/>
            <person name="Kohler A."/>
            <person name="Bernal J."/>
            <person name="Bruggmann R."/>
            <person name="Turlings T.C.J."/>
        </authorList>
    </citation>
    <scope>NUCLEOTIDE SEQUENCE [LARGE SCALE GENOMIC DNA]</scope>
    <source>
        <strain evidence="4 5">MEX47-22</strain>
    </source>
</reference>
<dbReference type="PANTHER" id="PTHR34413:SF2">
    <property type="entry name" value="PROPHAGE TAIL FIBER ASSEMBLY PROTEIN HOMOLOG TFAE-RELATED"/>
    <property type="match status" value="1"/>
</dbReference>
<dbReference type="GO" id="GO:0005524">
    <property type="term" value="F:ATP binding"/>
    <property type="evidence" value="ECO:0007669"/>
    <property type="project" value="InterPro"/>
</dbReference>
<gene>
    <name evidence="4" type="ORF">C5468_23810</name>
</gene>
<dbReference type="InterPro" id="IPR051220">
    <property type="entry name" value="TFA_Chaperone"/>
</dbReference>
<dbReference type="GO" id="GO:0004519">
    <property type="term" value="F:endonuclease activity"/>
    <property type="evidence" value="ECO:0007669"/>
    <property type="project" value="InterPro"/>
</dbReference>
<evidence type="ECO:0000259" key="3">
    <source>
        <dbReference type="Pfam" id="PF20454"/>
    </source>
</evidence>
<dbReference type="GO" id="GO:0016887">
    <property type="term" value="F:ATP hydrolysis activity"/>
    <property type="evidence" value="ECO:0007669"/>
    <property type="project" value="InterPro"/>
</dbReference>
<evidence type="ECO:0000313" key="5">
    <source>
        <dbReference type="Proteomes" id="UP000295550"/>
    </source>
</evidence>
<dbReference type="InterPro" id="IPR046454">
    <property type="entry name" value="GpA_endonuclease"/>
</dbReference>
<feature type="domain" description="Terminase large subunit GpA endonuclease" evidence="3">
    <location>
        <begin position="315"/>
        <end position="599"/>
    </location>
</feature>
<sequence>MIVNNEEKANTSAWQNFTQDLYKRRSDIRPPEPLSLSAWANKYAVLSKETSAQTGRFRSFAYQDGMMDAITDPAVTYVSVMKSARVGYTKILDHVVGYYLAHDPSPILVVQPRVEDAEDYSKTEIAPMLRDTPVLAEISGDPKAKSSNQTILKKTFLNGANLTLVGANSPGGFRRITCRIILFDEVDGYPSGGAGVEGDQIALGTKRSETFWNRKIVLGSTPTVKGTSRIEKSFEDSDQRYYYVPCPHCDEYQILEWGGPDTPYGIKWDKDEHGEGIPESAYYVCRHNGCVIHHNEKASMVKRGEWRATKPFKGHAGFHIWAGYSLFPNAAWKYLVAEWLRVKNDPLMRQTFINLVLGEPYEDRGEKALSEKRLLERCEVFAAEVPDGVAVLTAGIDTQDDRFEIEIIGWGRNEESWSIAYDVIEGDLETDEPWKRLDHYLKQVWRRADGRGFTIMAACMDSGGHHTQKVYEFSKARIGRRIWAIKGESARGGKRSPVWPTKKPTSRTKSSFKPIIIGVNAAKDTVRGRLHINPPLPGEAAASYMHFPADRDLNYFSQLLAERSVLKESGGQRFRVWEQLPGRANEALDCRVYGYAALCGLLHMGLKLNALVTSITENPGRLLPPPAEPEEKPSLQYPGVIIQEPEKPKRKRMSQLLPS</sequence>
<dbReference type="InterPro" id="IPR046453">
    <property type="entry name" value="GpA_ATPase"/>
</dbReference>
<dbReference type="HAMAP" id="MF_04144">
    <property type="entry name" value="TERL_LAMBDA"/>
    <property type="match status" value="1"/>
</dbReference>
<dbReference type="Pfam" id="PF05876">
    <property type="entry name" value="GpA_ATPase"/>
    <property type="match status" value="1"/>
</dbReference>
<dbReference type="Pfam" id="PF20454">
    <property type="entry name" value="GpA_nuclease"/>
    <property type="match status" value="1"/>
</dbReference>
<dbReference type="EMBL" id="PUJX01000046">
    <property type="protein sequence ID" value="TDB43336.1"/>
    <property type="molecule type" value="Genomic_DNA"/>
</dbReference>
<evidence type="ECO:0000256" key="1">
    <source>
        <dbReference type="SAM" id="MobiDB-lite"/>
    </source>
</evidence>
<feature type="domain" description="Phage terminase large subunit GpA ATPase" evidence="2">
    <location>
        <begin position="51"/>
        <end position="306"/>
    </location>
</feature>
<comment type="caution">
    <text evidence="4">The sequence shown here is derived from an EMBL/GenBank/DDBJ whole genome shotgun (WGS) entry which is preliminary data.</text>
</comment>
<evidence type="ECO:0000313" key="4">
    <source>
        <dbReference type="EMBL" id="TDB43336.1"/>
    </source>
</evidence>